<comment type="similarity">
    <text evidence="3">Belongs to the PAT1 family.</text>
</comment>
<accession>A0AAD2JXM9</accession>
<comment type="caution">
    <text evidence="10">The sequence shown here is derived from an EMBL/GenBank/DDBJ whole genome shotgun (WGS) entry which is preliminary data.</text>
</comment>
<reference evidence="10" key="1">
    <citation type="submission" date="2023-11" db="EMBL/GenBank/DDBJ databases">
        <authorList>
            <person name="De Vega J J."/>
            <person name="De Vega J J."/>
        </authorList>
    </citation>
    <scope>NUCLEOTIDE SEQUENCE</scope>
</reference>
<evidence type="ECO:0000256" key="4">
    <source>
        <dbReference type="ARBA" id="ARBA00022490"/>
    </source>
</evidence>
<feature type="compositionally biased region" description="Polar residues" evidence="8">
    <location>
        <begin position="334"/>
        <end position="346"/>
    </location>
</feature>
<dbReference type="Pfam" id="PF09770">
    <property type="entry name" value="PAT1"/>
    <property type="match status" value="1"/>
</dbReference>
<dbReference type="GO" id="GO:0003723">
    <property type="term" value="F:RNA binding"/>
    <property type="evidence" value="ECO:0007669"/>
    <property type="project" value="UniProtKB-KW"/>
</dbReference>
<feature type="region of interest" description="Disordered" evidence="8">
    <location>
        <begin position="324"/>
        <end position="346"/>
    </location>
</feature>
<keyword evidence="5" id="KW-0694">RNA-binding</keyword>
<comment type="subcellular location">
    <subcellularLocation>
        <location evidence="2">Cytoplasm</location>
        <location evidence="2">P-body</location>
    </subcellularLocation>
    <subcellularLocation>
        <location evidence="1">Nucleus</location>
    </subcellularLocation>
</comment>
<dbReference type="Proteomes" id="UP001295794">
    <property type="component" value="Unassembled WGS sequence"/>
</dbReference>
<dbReference type="AlphaFoldDB" id="A0AAD2JXM9"/>
<sequence>MSFFGLPGHDLEAERESIRKGGGLSEDVAVYTWGEESYDGLGDALQEGGDDFNDETFGDSGTVGKDFDFAGQPGVGLLESERSAHPVGNRLGPDPQSKHLQPEYQQVRHTPISLESIWNDSSLHQFADRQASPAIPRFSPFLDSSPSSGQSRTLQDIEADMIARASQSRQQEVRRQQRLLQEDEERMLQEQVYQRQRLSMERERENRELQLQALQRLQQQQMMQMRQQATQHHAHQRTPPPRMITASQSPRFLDQRQMLLLQQQQREDELMQLRLQEQLQIEDLERQLRAQQISQLNQGPAHFPHRRLPSGPSLAEMQALQQQQQMHRRQHSQSPGFQEHNGTPQQIQQQRLLAEMAAQAEYLREVQGTSHADQEVLRAEAMRKIVEAERMEDRRRRKAAKIAHMARYNDLMTQSDKDFITRIQVSQLVTPDPYADDFYAQVYSAIQRSRMGLQSGDERILKFGSSGGISLGAPQKGPTRRPNAMQRMEQQVERIVSAARKREAEKGTNPVHNLQGALGKTSGRSYKAAPRQLLQVDDNASPPVDAQPNEAAALETARMNQALGDAGVVRQDPLTRREVLTILESLYDLVLKVEHLRREQPDPQEDEAALVRWQVEYDQLVEQLWEGLRVMVPLETSNPHPFVSLLGPSKGKKILPRLTRHIGPSRMLTLMTLLVACFHQLDVVRSAPLLDSLDDSPERAEADRQTQAFLTSVLQSILPIVAKLELHVVTALMGLLIDRSPNVGALAMTKPGLALLTLFLSRVEIIKQSWTTGQEAIEPSSAEAALFEWQTVFDQFFVLLTPNLALLFPSSRIILPSQVAPTAALEIDIMDQPVWQFLAALALQAVPDQHSILVTSLREKVLENVLSANKGWVADEDERRTKLANVNLFLHALGLDSSQINL</sequence>
<evidence type="ECO:0000256" key="6">
    <source>
        <dbReference type="ARBA" id="ARBA00023242"/>
    </source>
</evidence>
<dbReference type="GO" id="GO:0033962">
    <property type="term" value="P:P-body assembly"/>
    <property type="evidence" value="ECO:0007669"/>
    <property type="project" value="TreeGrafter"/>
</dbReference>
<gene>
    <name evidence="10" type="ORF">MYCIT1_LOCUS10277</name>
</gene>
<evidence type="ECO:0000256" key="5">
    <source>
        <dbReference type="ARBA" id="ARBA00022884"/>
    </source>
</evidence>
<dbReference type="GO" id="GO:0005634">
    <property type="term" value="C:nucleus"/>
    <property type="evidence" value="ECO:0007669"/>
    <property type="project" value="UniProtKB-SubCell"/>
</dbReference>
<feature type="compositionally biased region" description="Acidic residues" evidence="8">
    <location>
        <begin position="48"/>
        <end position="57"/>
    </location>
</feature>
<feature type="domain" description="mRNA decay factor PAT1" evidence="9">
    <location>
        <begin position="35"/>
        <end position="896"/>
    </location>
</feature>
<evidence type="ECO:0000256" key="7">
    <source>
        <dbReference type="SAM" id="Coils"/>
    </source>
</evidence>
<keyword evidence="6" id="KW-0539">Nucleus</keyword>
<feature type="coiled-coil region" evidence="7">
    <location>
        <begin position="267"/>
        <end position="294"/>
    </location>
</feature>
<evidence type="ECO:0000256" key="3">
    <source>
        <dbReference type="ARBA" id="ARBA00009138"/>
    </source>
</evidence>
<evidence type="ECO:0000259" key="9">
    <source>
        <dbReference type="Pfam" id="PF09770"/>
    </source>
</evidence>
<evidence type="ECO:0000256" key="1">
    <source>
        <dbReference type="ARBA" id="ARBA00004123"/>
    </source>
</evidence>
<organism evidence="10 11">
    <name type="scientific">Mycena citricolor</name>
    <dbReference type="NCBI Taxonomy" id="2018698"/>
    <lineage>
        <taxon>Eukaryota</taxon>
        <taxon>Fungi</taxon>
        <taxon>Dikarya</taxon>
        <taxon>Basidiomycota</taxon>
        <taxon>Agaricomycotina</taxon>
        <taxon>Agaricomycetes</taxon>
        <taxon>Agaricomycetidae</taxon>
        <taxon>Agaricales</taxon>
        <taxon>Marasmiineae</taxon>
        <taxon>Mycenaceae</taxon>
        <taxon>Mycena</taxon>
    </lineage>
</organism>
<proteinExistence type="inferred from homology"/>
<dbReference type="InterPro" id="IPR019167">
    <property type="entry name" value="PAT1_dom"/>
</dbReference>
<dbReference type="EMBL" id="CAVNYO010000128">
    <property type="protein sequence ID" value="CAK5267609.1"/>
    <property type="molecule type" value="Genomic_DNA"/>
</dbReference>
<dbReference type="PANTHER" id="PTHR21551">
    <property type="entry name" value="TOPOISOMERASE II-ASSOCIATED PROTEIN PAT1"/>
    <property type="match status" value="1"/>
</dbReference>
<dbReference type="GO" id="GO:0000290">
    <property type="term" value="P:deadenylation-dependent decapping of nuclear-transcribed mRNA"/>
    <property type="evidence" value="ECO:0007669"/>
    <property type="project" value="InterPro"/>
</dbReference>
<name>A0AAD2JXM9_9AGAR</name>
<evidence type="ECO:0000313" key="11">
    <source>
        <dbReference type="Proteomes" id="UP001295794"/>
    </source>
</evidence>
<dbReference type="GO" id="GO:0000932">
    <property type="term" value="C:P-body"/>
    <property type="evidence" value="ECO:0007669"/>
    <property type="project" value="UniProtKB-SubCell"/>
</dbReference>
<dbReference type="InterPro" id="IPR039900">
    <property type="entry name" value="Pat1-like"/>
</dbReference>
<keyword evidence="11" id="KW-1185">Reference proteome</keyword>
<feature type="region of interest" description="Disordered" evidence="8">
    <location>
        <begin position="502"/>
        <end position="522"/>
    </location>
</feature>
<evidence type="ECO:0000256" key="2">
    <source>
        <dbReference type="ARBA" id="ARBA00004201"/>
    </source>
</evidence>
<dbReference type="PANTHER" id="PTHR21551:SF0">
    <property type="entry name" value="PROTEIN ASSOCIATED WITH TOPO II RELATED-1, ISOFORM A"/>
    <property type="match status" value="1"/>
</dbReference>
<protein>
    <recommendedName>
        <fullName evidence="9">mRNA decay factor PAT1 domain-containing protein</fullName>
    </recommendedName>
</protein>
<evidence type="ECO:0000256" key="8">
    <source>
        <dbReference type="SAM" id="MobiDB-lite"/>
    </source>
</evidence>
<keyword evidence="4" id="KW-0963">Cytoplasm</keyword>
<feature type="region of interest" description="Disordered" evidence="8">
    <location>
        <begin position="41"/>
        <end position="64"/>
    </location>
</feature>
<keyword evidence="7" id="KW-0175">Coiled coil</keyword>
<evidence type="ECO:0000313" key="10">
    <source>
        <dbReference type="EMBL" id="CAK5267609.1"/>
    </source>
</evidence>